<protein>
    <submittedName>
        <fullName evidence="3">Uncharacterized protein</fullName>
    </submittedName>
</protein>
<dbReference type="GeneID" id="54364967"/>
<name>A0A6J3MIX1_9PEZI</name>
<evidence type="ECO:0000313" key="2">
    <source>
        <dbReference type="Proteomes" id="UP000504637"/>
    </source>
</evidence>
<feature type="compositionally biased region" description="Low complexity" evidence="1">
    <location>
        <begin position="123"/>
        <end position="141"/>
    </location>
</feature>
<feature type="region of interest" description="Disordered" evidence="1">
    <location>
        <begin position="119"/>
        <end position="146"/>
    </location>
</feature>
<dbReference type="AlphaFoldDB" id="A0A6J3MIX1"/>
<gene>
    <name evidence="3" type="ORF">K489DRAFT_405633</name>
</gene>
<reference evidence="3" key="3">
    <citation type="submission" date="2025-08" db="UniProtKB">
        <authorList>
            <consortium name="RefSeq"/>
        </authorList>
    </citation>
    <scope>IDENTIFICATION</scope>
    <source>
        <strain evidence="3">CBS 342.82</strain>
    </source>
</reference>
<organism evidence="3">
    <name type="scientific">Dissoconium aciculare CBS 342.82</name>
    <dbReference type="NCBI Taxonomy" id="1314786"/>
    <lineage>
        <taxon>Eukaryota</taxon>
        <taxon>Fungi</taxon>
        <taxon>Dikarya</taxon>
        <taxon>Ascomycota</taxon>
        <taxon>Pezizomycotina</taxon>
        <taxon>Dothideomycetes</taxon>
        <taxon>Dothideomycetidae</taxon>
        <taxon>Mycosphaerellales</taxon>
        <taxon>Dissoconiaceae</taxon>
        <taxon>Dissoconium</taxon>
    </lineage>
</organism>
<sequence length="165" mass="18620">METILSAPQARAECGYTKKQWQYFLGITRTLIINILGGDGETTGSDRFKAEARELGRDIRATGKIVSTWKEVEPRWDTIAYNSVSRELYEQRLDPIPINVFEWRMRTAFGYQKRKEQQKQIDAAAGAGTASTTSPAGSAPAHSGVQLPPIWDVLQEHYENESEDR</sequence>
<evidence type="ECO:0000256" key="1">
    <source>
        <dbReference type="SAM" id="MobiDB-lite"/>
    </source>
</evidence>
<proteinExistence type="predicted"/>
<reference evidence="3" key="1">
    <citation type="submission" date="2020-01" db="EMBL/GenBank/DDBJ databases">
        <authorList>
            <consortium name="DOE Joint Genome Institute"/>
            <person name="Haridas S."/>
            <person name="Albert R."/>
            <person name="Binder M."/>
            <person name="Bloem J."/>
            <person name="Labutti K."/>
            <person name="Salamov A."/>
            <person name="Andreopoulos B."/>
            <person name="Baker S.E."/>
            <person name="Barry K."/>
            <person name="Bills G."/>
            <person name="Bluhm B.H."/>
            <person name="Cannon C."/>
            <person name="Castanera R."/>
            <person name="Culley D.E."/>
            <person name="Daum C."/>
            <person name="Ezra D."/>
            <person name="Gonzalez J.B."/>
            <person name="Henrissat B."/>
            <person name="Kuo A."/>
            <person name="Liang C."/>
            <person name="Lipzen A."/>
            <person name="Lutzoni F."/>
            <person name="Magnuson J."/>
            <person name="Mondo S."/>
            <person name="Nolan M."/>
            <person name="Ohm R."/>
            <person name="Pangilinan J."/>
            <person name="Park H.-J."/>
            <person name="Ramirez L."/>
            <person name="Alfaro M."/>
            <person name="Sun H."/>
            <person name="Tritt A."/>
            <person name="Yoshinaga Y."/>
            <person name="Zwiers L.-H."/>
            <person name="Turgeon B.G."/>
            <person name="Goodwin S.B."/>
            <person name="Spatafora J.W."/>
            <person name="Crous P.W."/>
            <person name="Grigoriev I.V."/>
        </authorList>
    </citation>
    <scope>NUCLEOTIDE SEQUENCE</scope>
    <source>
        <strain evidence="3">CBS 342.82</strain>
    </source>
</reference>
<reference evidence="3" key="2">
    <citation type="submission" date="2020-04" db="EMBL/GenBank/DDBJ databases">
        <authorList>
            <consortium name="NCBI Genome Project"/>
        </authorList>
    </citation>
    <scope>NUCLEOTIDE SEQUENCE</scope>
    <source>
        <strain evidence="3">CBS 342.82</strain>
    </source>
</reference>
<dbReference type="Proteomes" id="UP000504637">
    <property type="component" value="Unplaced"/>
</dbReference>
<dbReference type="RefSeq" id="XP_033463898.1">
    <property type="nucleotide sequence ID" value="XM_033607167.1"/>
</dbReference>
<keyword evidence="2" id="KW-1185">Reference proteome</keyword>
<accession>A0A6J3MIX1</accession>
<evidence type="ECO:0000313" key="3">
    <source>
        <dbReference type="RefSeq" id="XP_033463898.1"/>
    </source>
</evidence>